<dbReference type="InterPro" id="IPR000802">
    <property type="entry name" value="Arsenical_pump_ArsB"/>
</dbReference>
<dbReference type="GO" id="GO:0005886">
    <property type="term" value="C:plasma membrane"/>
    <property type="evidence" value="ECO:0007669"/>
    <property type="project" value="UniProtKB-SubCell"/>
</dbReference>
<evidence type="ECO:0000256" key="6">
    <source>
        <dbReference type="ARBA" id="ARBA00022989"/>
    </source>
</evidence>
<evidence type="ECO:0000256" key="3">
    <source>
        <dbReference type="ARBA" id="ARBA00022448"/>
    </source>
</evidence>
<evidence type="ECO:0000313" key="10">
    <source>
        <dbReference type="EMBL" id="KKM00685.1"/>
    </source>
</evidence>
<name>A0A0F9GP51_9ZZZZ</name>
<dbReference type="Pfam" id="PF03600">
    <property type="entry name" value="CitMHS"/>
    <property type="match status" value="1"/>
</dbReference>
<evidence type="ECO:0000256" key="1">
    <source>
        <dbReference type="ARBA" id="ARBA00004651"/>
    </source>
</evidence>
<protein>
    <recommendedName>
        <fullName evidence="9">Citrate transporter-like domain-containing protein</fullName>
    </recommendedName>
</protein>
<dbReference type="GO" id="GO:0015105">
    <property type="term" value="F:arsenite transmembrane transporter activity"/>
    <property type="evidence" value="ECO:0007669"/>
    <property type="project" value="InterPro"/>
</dbReference>
<evidence type="ECO:0000256" key="2">
    <source>
        <dbReference type="ARBA" id="ARBA00009843"/>
    </source>
</evidence>
<evidence type="ECO:0000259" key="9">
    <source>
        <dbReference type="Pfam" id="PF03600"/>
    </source>
</evidence>
<accession>A0A0F9GP51</accession>
<evidence type="ECO:0000256" key="7">
    <source>
        <dbReference type="ARBA" id="ARBA00023136"/>
    </source>
</evidence>
<organism evidence="10">
    <name type="scientific">marine sediment metagenome</name>
    <dbReference type="NCBI Taxonomy" id="412755"/>
    <lineage>
        <taxon>unclassified sequences</taxon>
        <taxon>metagenomes</taxon>
        <taxon>ecological metagenomes</taxon>
    </lineage>
</organism>
<dbReference type="PRINTS" id="PR00758">
    <property type="entry name" value="ARSENICPUMP"/>
</dbReference>
<dbReference type="PANTHER" id="PTHR43568:SF1">
    <property type="entry name" value="P PROTEIN"/>
    <property type="match status" value="1"/>
</dbReference>
<evidence type="ECO:0000256" key="5">
    <source>
        <dbReference type="ARBA" id="ARBA00022692"/>
    </source>
</evidence>
<feature type="transmembrane region" description="Helical" evidence="8">
    <location>
        <begin position="285"/>
        <end position="302"/>
    </location>
</feature>
<comment type="subcellular location">
    <subcellularLocation>
        <location evidence="1">Cell membrane</location>
        <topology evidence="1">Multi-pass membrane protein</topology>
    </subcellularLocation>
</comment>
<feature type="transmembrane region" description="Helical" evidence="8">
    <location>
        <begin position="5"/>
        <end position="21"/>
    </location>
</feature>
<evidence type="ECO:0000256" key="8">
    <source>
        <dbReference type="SAM" id="Phobius"/>
    </source>
</evidence>
<keyword evidence="6 8" id="KW-1133">Transmembrane helix</keyword>
<feature type="transmembrane region" description="Helical" evidence="8">
    <location>
        <begin position="178"/>
        <end position="196"/>
    </location>
</feature>
<dbReference type="EMBL" id="LAZR01017375">
    <property type="protein sequence ID" value="KKM00685.1"/>
    <property type="molecule type" value="Genomic_DNA"/>
</dbReference>
<keyword evidence="3" id="KW-0813">Transport</keyword>
<reference evidence="10" key="1">
    <citation type="journal article" date="2015" name="Nature">
        <title>Complex archaea that bridge the gap between prokaryotes and eukaryotes.</title>
        <authorList>
            <person name="Spang A."/>
            <person name="Saw J.H."/>
            <person name="Jorgensen S.L."/>
            <person name="Zaremba-Niedzwiedzka K."/>
            <person name="Martijn J."/>
            <person name="Lind A.E."/>
            <person name="van Eijk R."/>
            <person name="Schleper C."/>
            <person name="Guy L."/>
            <person name="Ettema T.J."/>
        </authorList>
    </citation>
    <scope>NUCLEOTIDE SEQUENCE</scope>
</reference>
<proteinExistence type="inferred from homology"/>
<dbReference type="AlphaFoldDB" id="A0A0F9GP51"/>
<comment type="similarity">
    <text evidence="2">Belongs to the CitM (TC 2.A.11) transporter family.</text>
</comment>
<feature type="transmembrane region" description="Helical" evidence="8">
    <location>
        <begin position="99"/>
        <end position="128"/>
    </location>
</feature>
<dbReference type="InterPro" id="IPR051475">
    <property type="entry name" value="Diverse_Ion_Transporter"/>
</dbReference>
<feature type="transmembrane region" description="Helical" evidence="8">
    <location>
        <begin position="232"/>
        <end position="265"/>
    </location>
</feature>
<keyword evidence="7 8" id="KW-0472">Membrane</keyword>
<gene>
    <name evidence="10" type="ORF">LCGC14_1801950</name>
</gene>
<feature type="transmembrane region" description="Helical" evidence="8">
    <location>
        <begin position="27"/>
        <end position="46"/>
    </location>
</feature>
<evidence type="ECO:0000256" key="4">
    <source>
        <dbReference type="ARBA" id="ARBA00022475"/>
    </source>
</evidence>
<feature type="transmembrane region" description="Helical" evidence="8">
    <location>
        <begin position="140"/>
        <end position="158"/>
    </location>
</feature>
<keyword evidence="5 8" id="KW-0812">Transmembrane</keyword>
<comment type="caution">
    <text evidence="10">The sequence shown here is derived from an EMBL/GenBank/DDBJ whole genome shotgun (WGS) entry which is preliminary data.</text>
</comment>
<sequence>MEPILLIIILIIFVLIIVSYSKSNVDFVAISLFGCFTAATITGLVLGLDIDTFIGYIEWKAIIIILSMSIITKIAQDSNLLEFLAVKLFKLSKGNRRTFFWLLCILTTFLAAVISDVVVVLILAPIVIRLCHFLKIRAGTYLLGMTICINIGSIITPFSSGENIIISIAFKLSTIYFIQYYWIFSFILLFSTIFLLDRFILSKEPKIEEAQKNFVLDLIDTEIMIKNKKMFYFNGIAIIITIILFGVLPLLFLTAMIATLILVLVNRSYTGKTMGHLLRDVEWEILFFFISLYVVVGCLRVAGFGEIFGMIAFEIESFYFVLYYANNN</sequence>
<feature type="domain" description="Citrate transporter-like" evidence="9">
    <location>
        <begin position="16"/>
        <end position="309"/>
    </location>
</feature>
<dbReference type="PANTHER" id="PTHR43568">
    <property type="entry name" value="P PROTEIN"/>
    <property type="match status" value="1"/>
</dbReference>
<dbReference type="InterPro" id="IPR004680">
    <property type="entry name" value="Cit_transptr-like_dom"/>
</dbReference>
<keyword evidence="4" id="KW-1003">Cell membrane</keyword>